<keyword evidence="8" id="KW-0479">Metal-binding</keyword>
<feature type="domain" description="RNase III" evidence="10">
    <location>
        <begin position="4"/>
        <end position="126"/>
    </location>
</feature>
<dbReference type="Gene3D" id="1.10.1520.10">
    <property type="entry name" value="Ribonuclease III domain"/>
    <property type="match status" value="1"/>
</dbReference>
<keyword evidence="7 8" id="KW-0694">RNA-binding</keyword>
<dbReference type="SMART" id="SM00535">
    <property type="entry name" value="RIBOc"/>
    <property type="match status" value="1"/>
</dbReference>
<keyword evidence="4 8" id="KW-0540">Nuclease</keyword>
<protein>
    <recommendedName>
        <fullName evidence="8">Ribonuclease 3</fullName>
        <ecNumber evidence="8">3.1.26.3</ecNumber>
    </recommendedName>
    <alternativeName>
        <fullName evidence="8">Ribonuclease III</fullName>
        <shortName evidence="8">RNase III</shortName>
    </alternativeName>
</protein>
<evidence type="ECO:0000259" key="9">
    <source>
        <dbReference type="PROSITE" id="PS50137"/>
    </source>
</evidence>
<keyword evidence="8" id="KW-0819">tRNA processing</keyword>
<organism evidence="11 12">
    <name type="scientific">Congregibacter variabilis</name>
    <dbReference type="NCBI Taxonomy" id="3081200"/>
    <lineage>
        <taxon>Bacteria</taxon>
        <taxon>Pseudomonadati</taxon>
        <taxon>Pseudomonadota</taxon>
        <taxon>Gammaproteobacteria</taxon>
        <taxon>Cellvibrionales</taxon>
        <taxon>Halieaceae</taxon>
        <taxon>Congregibacter</taxon>
    </lineage>
</organism>
<comment type="similarity">
    <text evidence="2">Belongs to the ribonuclease III family.</text>
</comment>
<evidence type="ECO:0000256" key="8">
    <source>
        <dbReference type="HAMAP-Rule" id="MF_00104"/>
    </source>
</evidence>
<comment type="subunit">
    <text evidence="8">Homodimer.</text>
</comment>
<dbReference type="NCBIfam" id="TIGR02191">
    <property type="entry name" value="RNaseIII"/>
    <property type="match status" value="1"/>
</dbReference>
<comment type="catalytic activity">
    <reaction evidence="1 8">
        <text>Endonucleolytic cleavage to 5'-phosphomonoester.</text>
        <dbReference type="EC" id="3.1.26.3"/>
    </reaction>
</comment>
<dbReference type="InterPro" id="IPR036389">
    <property type="entry name" value="RNase_III_sf"/>
</dbReference>
<dbReference type="InterPro" id="IPR000999">
    <property type="entry name" value="RNase_III_dom"/>
</dbReference>
<dbReference type="Pfam" id="PF00035">
    <property type="entry name" value="dsrm"/>
    <property type="match status" value="1"/>
</dbReference>
<keyword evidence="8" id="KW-0963">Cytoplasm</keyword>
<evidence type="ECO:0000256" key="6">
    <source>
        <dbReference type="ARBA" id="ARBA00022801"/>
    </source>
</evidence>
<sequence>MDTQQWLQRQFGCRLRNGTLLTQALSHRSVGSRNNERLEFLGDSVLGYVVSEELYSRFPDADEGQLSRLRVSLVKGSALAAVARELDLGEQLRLGAGEVHGGGRRRDSILADTLEALLGAIALDLGIDACRLAIGKVFQSRFDGLKLEQARKDPKTRLQEYLQGRGRPLPDYVLREAAGEDHARIFTVACELSDGDEVAEGVGESRRAAEQAAATAVLIQLGES</sequence>
<keyword evidence="6 8" id="KW-0378">Hydrolase</keyword>
<dbReference type="EMBL" id="CP136864">
    <property type="protein sequence ID" value="WOJ93919.1"/>
    <property type="molecule type" value="Genomic_DNA"/>
</dbReference>
<evidence type="ECO:0000256" key="5">
    <source>
        <dbReference type="ARBA" id="ARBA00022759"/>
    </source>
</evidence>
<feature type="binding site" evidence="8">
    <location>
        <position position="39"/>
    </location>
    <ligand>
        <name>Mg(2+)</name>
        <dbReference type="ChEBI" id="CHEBI:18420"/>
    </ligand>
</feature>
<dbReference type="PROSITE" id="PS00517">
    <property type="entry name" value="RNASE_3_1"/>
    <property type="match status" value="1"/>
</dbReference>
<feature type="binding site" evidence="8">
    <location>
        <position position="115"/>
    </location>
    <ligand>
        <name>Mg(2+)</name>
        <dbReference type="ChEBI" id="CHEBI:18420"/>
    </ligand>
</feature>
<proteinExistence type="inferred from homology"/>
<dbReference type="RefSeq" id="WP_407348559.1">
    <property type="nucleotide sequence ID" value="NZ_CP136864.1"/>
</dbReference>
<evidence type="ECO:0000256" key="4">
    <source>
        <dbReference type="ARBA" id="ARBA00022722"/>
    </source>
</evidence>
<evidence type="ECO:0000259" key="10">
    <source>
        <dbReference type="PROSITE" id="PS50142"/>
    </source>
</evidence>
<keyword evidence="12" id="KW-1185">Reference proteome</keyword>
<keyword evidence="3 8" id="KW-0507">mRNA processing</keyword>
<comment type="subcellular location">
    <subcellularLocation>
        <location evidence="8">Cytoplasm</location>
    </subcellularLocation>
</comment>
<keyword evidence="8" id="KW-0698">rRNA processing</keyword>
<dbReference type="Proteomes" id="UP001626537">
    <property type="component" value="Chromosome"/>
</dbReference>
<dbReference type="EC" id="3.1.26.3" evidence="8"/>
<evidence type="ECO:0000256" key="2">
    <source>
        <dbReference type="ARBA" id="ARBA00010183"/>
    </source>
</evidence>
<dbReference type="PANTHER" id="PTHR11207">
    <property type="entry name" value="RIBONUCLEASE III"/>
    <property type="match status" value="1"/>
</dbReference>
<keyword evidence="5 8" id="KW-0255">Endonuclease</keyword>
<dbReference type="InterPro" id="IPR014720">
    <property type="entry name" value="dsRBD_dom"/>
</dbReference>
<feature type="domain" description="DRBM" evidence="9">
    <location>
        <begin position="153"/>
        <end position="223"/>
    </location>
</feature>
<dbReference type="PROSITE" id="PS50142">
    <property type="entry name" value="RNASE_3_2"/>
    <property type="match status" value="1"/>
</dbReference>
<gene>
    <name evidence="8 11" type="primary">rnc</name>
    <name evidence="11" type="ORF">R0135_01815</name>
</gene>
<feature type="active site" evidence="8">
    <location>
        <position position="43"/>
    </location>
</feature>
<evidence type="ECO:0000256" key="1">
    <source>
        <dbReference type="ARBA" id="ARBA00000109"/>
    </source>
</evidence>
<dbReference type="CDD" id="cd10845">
    <property type="entry name" value="DSRM_RNAse_III_family"/>
    <property type="match status" value="1"/>
</dbReference>
<name>A0ABZ0I5Q6_9GAMM</name>
<dbReference type="SMART" id="SM00358">
    <property type="entry name" value="DSRM"/>
    <property type="match status" value="1"/>
</dbReference>
<comment type="function">
    <text evidence="8">Digests double-stranded RNA. Involved in the processing of primary rRNA transcript to yield the immediate precursors to the large and small rRNAs (23S and 16S). Processes some mRNAs, and tRNAs when they are encoded in the rRNA operon. Processes pre-crRNA and tracrRNA of type II CRISPR loci if present in the organism.</text>
</comment>
<dbReference type="InterPro" id="IPR011907">
    <property type="entry name" value="RNase_III"/>
</dbReference>
<keyword evidence="8" id="KW-0460">Magnesium</keyword>
<dbReference type="HAMAP" id="MF_00104">
    <property type="entry name" value="RNase_III"/>
    <property type="match status" value="1"/>
</dbReference>
<evidence type="ECO:0000313" key="12">
    <source>
        <dbReference type="Proteomes" id="UP001626537"/>
    </source>
</evidence>
<dbReference type="Pfam" id="PF14622">
    <property type="entry name" value="Ribonucleas_3_3"/>
    <property type="match status" value="1"/>
</dbReference>
<comment type="cofactor">
    <cofactor evidence="8">
        <name>Mg(2+)</name>
        <dbReference type="ChEBI" id="CHEBI:18420"/>
    </cofactor>
</comment>
<evidence type="ECO:0000256" key="7">
    <source>
        <dbReference type="ARBA" id="ARBA00022884"/>
    </source>
</evidence>
<dbReference type="PANTHER" id="PTHR11207:SF0">
    <property type="entry name" value="RIBONUCLEASE 3"/>
    <property type="match status" value="1"/>
</dbReference>
<evidence type="ECO:0000313" key="11">
    <source>
        <dbReference type="EMBL" id="WOJ93919.1"/>
    </source>
</evidence>
<feature type="binding site" evidence="8">
    <location>
        <position position="112"/>
    </location>
    <ligand>
        <name>Mg(2+)</name>
        <dbReference type="ChEBI" id="CHEBI:18420"/>
    </ligand>
</feature>
<keyword evidence="8" id="KW-0699">rRNA-binding</keyword>
<dbReference type="SUPFAM" id="SSF69065">
    <property type="entry name" value="RNase III domain-like"/>
    <property type="match status" value="1"/>
</dbReference>
<dbReference type="Gene3D" id="3.30.160.20">
    <property type="match status" value="1"/>
</dbReference>
<dbReference type="GO" id="GO:0004525">
    <property type="term" value="F:ribonuclease III activity"/>
    <property type="evidence" value="ECO:0007669"/>
    <property type="project" value="UniProtKB-EC"/>
</dbReference>
<feature type="active site" evidence="8">
    <location>
        <position position="115"/>
    </location>
</feature>
<evidence type="ECO:0000256" key="3">
    <source>
        <dbReference type="ARBA" id="ARBA00022664"/>
    </source>
</evidence>
<reference evidence="11 12" key="1">
    <citation type="submission" date="2023-10" db="EMBL/GenBank/DDBJ databases">
        <title>Two novel species belonging to the OM43/NOR5 clade.</title>
        <authorList>
            <person name="Park M."/>
        </authorList>
    </citation>
    <scope>NUCLEOTIDE SEQUENCE [LARGE SCALE GENOMIC DNA]</scope>
    <source>
        <strain evidence="11 12">IMCC43200</strain>
    </source>
</reference>
<accession>A0ABZ0I5Q6</accession>
<dbReference type="SUPFAM" id="SSF54768">
    <property type="entry name" value="dsRNA-binding domain-like"/>
    <property type="match status" value="1"/>
</dbReference>
<dbReference type="PROSITE" id="PS50137">
    <property type="entry name" value="DS_RBD"/>
    <property type="match status" value="1"/>
</dbReference>
<dbReference type="CDD" id="cd00593">
    <property type="entry name" value="RIBOc"/>
    <property type="match status" value="1"/>
</dbReference>